<evidence type="ECO:0000313" key="3">
    <source>
        <dbReference type="Proteomes" id="UP001151760"/>
    </source>
</evidence>
<name>A0ABQ5BVE7_9ASTR</name>
<accession>A0ABQ5BVE7</accession>
<reference evidence="2" key="1">
    <citation type="journal article" date="2022" name="Int. J. Mol. Sci.">
        <title>Draft Genome of Tanacetum Coccineum: Genomic Comparison of Closely Related Tanacetum-Family Plants.</title>
        <authorList>
            <person name="Yamashiro T."/>
            <person name="Shiraishi A."/>
            <person name="Nakayama K."/>
            <person name="Satake H."/>
        </authorList>
    </citation>
    <scope>NUCLEOTIDE SEQUENCE</scope>
</reference>
<dbReference type="Proteomes" id="UP001151760">
    <property type="component" value="Unassembled WGS sequence"/>
</dbReference>
<proteinExistence type="predicted"/>
<evidence type="ECO:0000256" key="1">
    <source>
        <dbReference type="SAM" id="Coils"/>
    </source>
</evidence>
<dbReference type="EMBL" id="BQNB010013669">
    <property type="protein sequence ID" value="GJT18831.1"/>
    <property type="molecule type" value="Genomic_DNA"/>
</dbReference>
<evidence type="ECO:0000313" key="2">
    <source>
        <dbReference type="EMBL" id="GJT18831.1"/>
    </source>
</evidence>
<reference evidence="2" key="2">
    <citation type="submission" date="2022-01" db="EMBL/GenBank/DDBJ databases">
        <authorList>
            <person name="Yamashiro T."/>
            <person name="Shiraishi A."/>
            <person name="Satake H."/>
            <person name="Nakayama K."/>
        </authorList>
    </citation>
    <scope>NUCLEOTIDE SEQUENCE</scope>
</reference>
<keyword evidence="1" id="KW-0175">Coiled coil</keyword>
<feature type="coiled-coil region" evidence="1">
    <location>
        <begin position="267"/>
        <end position="330"/>
    </location>
</feature>
<feature type="coiled-coil region" evidence="1">
    <location>
        <begin position="403"/>
        <end position="430"/>
    </location>
</feature>
<comment type="caution">
    <text evidence="2">The sequence shown here is derived from an EMBL/GenBank/DDBJ whole genome shotgun (WGS) entry which is preliminary data.</text>
</comment>
<sequence length="474" mass="55702">MESNEDKTNYYNEYIKADRKARRLAQEAPLQFIRDRAKNKDLENAVCKMGKSTKTLRLLTNEQKDFLDNLRKSGLGYNDPYVLSQAYAKIPKLYHAYELCDKNEQLHVFDFEETLKDAQKSRLKMNEFQKDEKVQELKIKPIDYGKLNKLYDDFVPQKEPSAEQTYFPSSFISSKEFSSEKKPSMASMPSANPMLVDLNEMENVFKKLFELLEKNSKRTSIFYTSLEELRLIDICVEAKLILQELHLYFEIFQNQFKRDVKEMKDVFVSVENNLDETLKQNEFLKDRLLEASLAEDVKNLVITSCVEIRNKDLYDEIERISKESKDVSNESKTADMVCNDAFEHKSRENNSLKTLKKENENFMASLQIENAHLKQTYKDLFESVQRSRVETNECDEVKVKVNFDEIETKNIELEHRVASLIKENEHLKLTYQSLFNSIKKSRVQTKTSNVVDPNPRSILYLVKSMLPWINPKEH</sequence>
<gene>
    <name evidence="2" type="ORF">Tco_0877537</name>
</gene>
<organism evidence="2 3">
    <name type="scientific">Tanacetum coccineum</name>
    <dbReference type="NCBI Taxonomy" id="301880"/>
    <lineage>
        <taxon>Eukaryota</taxon>
        <taxon>Viridiplantae</taxon>
        <taxon>Streptophyta</taxon>
        <taxon>Embryophyta</taxon>
        <taxon>Tracheophyta</taxon>
        <taxon>Spermatophyta</taxon>
        <taxon>Magnoliopsida</taxon>
        <taxon>eudicotyledons</taxon>
        <taxon>Gunneridae</taxon>
        <taxon>Pentapetalae</taxon>
        <taxon>asterids</taxon>
        <taxon>campanulids</taxon>
        <taxon>Asterales</taxon>
        <taxon>Asteraceae</taxon>
        <taxon>Asteroideae</taxon>
        <taxon>Anthemideae</taxon>
        <taxon>Anthemidinae</taxon>
        <taxon>Tanacetum</taxon>
    </lineage>
</organism>
<protein>
    <submittedName>
        <fullName evidence="2">Uncharacterized protein</fullName>
    </submittedName>
</protein>
<keyword evidence="3" id="KW-1185">Reference proteome</keyword>